<evidence type="ECO:0000313" key="2">
    <source>
        <dbReference type="EMBL" id="KKQ27490.1"/>
    </source>
</evidence>
<dbReference type="EMBL" id="LBSX01000008">
    <property type="protein sequence ID" value="KKQ27490.1"/>
    <property type="molecule type" value="Genomic_DNA"/>
</dbReference>
<protein>
    <submittedName>
        <fullName evidence="2">Uncharacterized protein</fullName>
    </submittedName>
</protein>
<keyword evidence="1" id="KW-1133">Transmembrane helix</keyword>
<keyword evidence="1" id="KW-0812">Transmembrane</keyword>
<accession>A0A0G0GMV7</accession>
<gene>
    <name evidence="2" type="ORF">US42_C0008G0001</name>
</gene>
<dbReference type="AlphaFoldDB" id="A0A0G0GMV7"/>
<dbReference type="STRING" id="1619046.US42_C0008G0001"/>
<feature type="non-terminal residue" evidence="2">
    <location>
        <position position="230"/>
    </location>
</feature>
<evidence type="ECO:0000256" key="1">
    <source>
        <dbReference type="SAM" id="Phobius"/>
    </source>
</evidence>
<evidence type="ECO:0000313" key="3">
    <source>
        <dbReference type="Proteomes" id="UP000034849"/>
    </source>
</evidence>
<organism evidence="2 3">
    <name type="scientific">Candidatus Magasanikbacteria bacterium GW2011_GWC2_37_14</name>
    <dbReference type="NCBI Taxonomy" id="1619046"/>
    <lineage>
        <taxon>Bacteria</taxon>
        <taxon>Candidatus Magasanikiibacteriota</taxon>
    </lineage>
</organism>
<reference evidence="2 3" key="1">
    <citation type="journal article" date="2015" name="Nature">
        <title>rRNA introns, odd ribosomes, and small enigmatic genomes across a large radiation of phyla.</title>
        <authorList>
            <person name="Brown C.T."/>
            <person name="Hug L.A."/>
            <person name="Thomas B.C."/>
            <person name="Sharon I."/>
            <person name="Castelle C.J."/>
            <person name="Singh A."/>
            <person name="Wilkins M.J."/>
            <person name="Williams K.H."/>
            <person name="Banfield J.F."/>
        </authorList>
    </citation>
    <scope>NUCLEOTIDE SEQUENCE [LARGE SCALE GENOMIC DNA]</scope>
</reference>
<dbReference type="Proteomes" id="UP000034849">
    <property type="component" value="Unassembled WGS sequence"/>
</dbReference>
<name>A0A0G0GMV7_9BACT</name>
<feature type="transmembrane region" description="Helical" evidence="1">
    <location>
        <begin position="14"/>
        <end position="33"/>
    </location>
</feature>
<comment type="caution">
    <text evidence="2">The sequence shown here is derived from an EMBL/GenBank/DDBJ whole genome shotgun (WGS) entry which is preliminary data.</text>
</comment>
<sequence length="230" mass="24073">MEVFWHKIQDKKTASFLGLGLILCFVFVGIYFLTQNTSAANPPQIITYQGKLLDNGLSATTTKDISFVLYDDPVVGSSLYTASGTLGVPLTVAIEPNSGIFSIDLGGSETNSLDPEIFKNYGSVYLEVIVGGETLSPRRQISATPYAFNAKYLDGVAASSTSPAATHIVQTDSSGNVNLNNATSTGLVVSGNSSLATTTISSSTITTANINNLVVITGLSLPNDSITDAM</sequence>
<proteinExistence type="predicted"/>
<keyword evidence="1" id="KW-0472">Membrane</keyword>